<dbReference type="GO" id="GO:0003677">
    <property type="term" value="F:DNA binding"/>
    <property type="evidence" value="ECO:0007669"/>
    <property type="project" value="InterPro"/>
</dbReference>
<keyword evidence="3" id="KW-1185">Reference proteome</keyword>
<feature type="non-terminal residue" evidence="2">
    <location>
        <position position="108"/>
    </location>
</feature>
<name>A0A9X4AIZ7_9BACI</name>
<evidence type="ECO:0000259" key="1">
    <source>
        <dbReference type="SMART" id="SM01321"/>
    </source>
</evidence>
<dbReference type="EMBL" id="JAMQJZ010000009">
    <property type="protein sequence ID" value="MDC3421239.1"/>
    <property type="molecule type" value="Genomic_DNA"/>
</dbReference>
<dbReference type="AlphaFoldDB" id="A0A9X4AIZ7"/>
<accession>A0A9X4AIZ7</accession>
<sequence length="108" mass="13102">MFVSRKENKIQKLVEMMSEYNRLNHCKFLIQYHIIWCPKYRFNVLNEKIELELRGILRIISERYGYEIKEMEIMPDHIHLFISTKPTVSPTDVVRTLKSISARELFNR</sequence>
<dbReference type="PANTHER" id="PTHR33360:SF2">
    <property type="entry name" value="TRANSPOSASE FOR INSERTION SEQUENCE ELEMENT IS200"/>
    <property type="match status" value="1"/>
</dbReference>
<dbReference type="InterPro" id="IPR036515">
    <property type="entry name" value="Transposase_17_sf"/>
</dbReference>
<gene>
    <name evidence="2" type="primary">tnpA</name>
    <name evidence="2" type="ORF">NC661_12740</name>
</gene>
<dbReference type="RefSeq" id="WP_272480001.1">
    <property type="nucleotide sequence ID" value="NZ_JAMQJZ010000009.1"/>
</dbReference>
<dbReference type="Proteomes" id="UP001145072">
    <property type="component" value="Unassembled WGS sequence"/>
</dbReference>
<dbReference type="GO" id="GO:0006313">
    <property type="term" value="P:DNA transposition"/>
    <property type="evidence" value="ECO:0007669"/>
    <property type="project" value="InterPro"/>
</dbReference>
<feature type="domain" description="Transposase IS200-like" evidence="1">
    <location>
        <begin position="27"/>
        <end position="107"/>
    </location>
</feature>
<dbReference type="Pfam" id="PF01797">
    <property type="entry name" value="Y1_Tnp"/>
    <property type="match status" value="1"/>
</dbReference>
<dbReference type="InterPro" id="IPR002686">
    <property type="entry name" value="Transposase_17"/>
</dbReference>
<comment type="caution">
    <text evidence="2">The sequence shown here is derived from an EMBL/GenBank/DDBJ whole genome shotgun (WGS) entry which is preliminary data.</text>
</comment>
<dbReference type="NCBIfam" id="NF033573">
    <property type="entry name" value="transpos_IS200"/>
    <property type="match status" value="1"/>
</dbReference>
<proteinExistence type="predicted"/>
<dbReference type="GO" id="GO:0004803">
    <property type="term" value="F:transposase activity"/>
    <property type="evidence" value="ECO:0007669"/>
    <property type="project" value="InterPro"/>
</dbReference>
<dbReference type="PANTHER" id="PTHR33360">
    <property type="entry name" value="TRANSPOSASE FOR INSERTION SEQUENCE ELEMENT IS200"/>
    <property type="match status" value="1"/>
</dbReference>
<evidence type="ECO:0000313" key="3">
    <source>
        <dbReference type="Proteomes" id="UP001145072"/>
    </source>
</evidence>
<dbReference type="Gene3D" id="3.30.70.1290">
    <property type="entry name" value="Transposase IS200-like"/>
    <property type="match status" value="1"/>
</dbReference>
<evidence type="ECO:0000313" key="2">
    <source>
        <dbReference type="EMBL" id="MDC3421239.1"/>
    </source>
</evidence>
<protein>
    <submittedName>
        <fullName evidence="2">IS200/IS605 family transposase</fullName>
    </submittedName>
</protein>
<dbReference type="SUPFAM" id="SSF143422">
    <property type="entry name" value="Transposase IS200-like"/>
    <property type="match status" value="1"/>
</dbReference>
<dbReference type="SMART" id="SM01321">
    <property type="entry name" value="Y1_Tnp"/>
    <property type="match status" value="1"/>
</dbReference>
<reference evidence="2" key="1">
    <citation type="submission" date="2022-06" db="EMBL/GenBank/DDBJ databases">
        <title>Aquibacillus sp. a new bacterium isolated from soil saline samples.</title>
        <authorList>
            <person name="Galisteo C."/>
            <person name="De La Haba R."/>
            <person name="Sanchez-Porro C."/>
            <person name="Ventosa A."/>
        </authorList>
    </citation>
    <scope>NUCLEOTIDE SEQUENCE</scope>
    <source>
        <strain evidence="2">JCM 12387</strain>
    </source>
</reference>
<organism evidence="2 3">
    <name type="scientific">Aquibacillus koreensis</name>
    <dbReference type="NCBI Taxonomy" id="279446"/>
    <lineage>
        <taxon>Bacteria</taxon>
        <taxon>Bacillati</taxon>
        <taxon>Bacillota</taxon>
        <taxon>Bacilli</taxon>
        <taxon>Bacillales</taxon>
        <taxon>Bacillaceae</taxon>
        <taxon>Aquibacillus</taxon>
    </lineage>
</organism>